<feature type="transmembrane region" description="Helical" evidence="7">
    <location>
        <begin position="385"/>
        <end position="404"/>
    </location>
</feature>
<evidence type="ECO:0000256" key="1">
    <source>
        <dbReference type="ARBA" id="ARBA00004141"/>
    </source>
</evidence>
<feature type="transmembrane region" description="Helical" evidence="7">
    <location>
        <begin position="157"/>
        <end position="176"/>
    </location>
</feature>
<dbReference type="EMBL" id="CP046172">
    <property type="protein sequence ID" value="QIS11540.1"/>
    <property type="molecule type" value="Genomic_DNA"/>
</dbReference>
<evidence type="ECO:0000256" key="6">
    <source>
        <dbReference type="ARBA" id="ARBA00023136"/>
    </source>
</evidence>
<feature type="transmembrane region" description="Helical" evidence="7">
    <location>
        <begin position="316"/>
        <end position="339"/>
    </location>
</feature>
<keyword evidence="6 7" id="KW-0472">Membrane</keyword>
<dbReference type="PANTHER" id="PTHR48086:SF8">
    <property type="entry name" value="MONOCARBOXYLIC ACID PERMEASE"/>
    <property type="match status" value="1"/>
</dbReference>
<feature type="transmembrane region" description="Helical" evidence="7">
    <location>
        <begin position="233"/>
        <end position="252"/>
    </location>
</feature>
<comment type="subcellular location">
    <subcellularLocation>
        <location evidence="1">Membrane</location>
        <topology evidence="1">Multi-pass membrane protein</topology>
    </subcellularLocation>
</comment>
<feature type="transmembrane region" description="Helical" evidence="7">
    <location>
        <begin position="43"/>
        <end position="66"/>
    </location>
</feature>
<keyword evidence="9" id="KW-1185">Reference proteome</keyword>
<feature type="transmembrane region" description="Helical" evidence="7">
    <location>
        <begin position="72"/>
        <end position="90"/>
    </location>
</feature>
<proteinExistence type="inferred from homology"/>
<protein>
    <submittedName>
        <fullName evidence="8">Sodium:solute symporter family protein</fullName>
    </submittedName>
</protein>
<dbReference type="PANTHER" id="PTHR48086">
    <property type="entry name" value="SODIUM/PROLINE SYMPORTER-RELATED"/>
    <property type="match status" value="1"/>
</dbReference>
<dbReference type="GO" id="GO:0022857">
    <property type="term" value="F:transmembrane transporter activity"/>
    <property type="evidence" value="ECO:0007669"/>
    <property type="project" value="InterPro"/>
</dbReference>
<evidence type="ECO:0000313" key="9">
    <source>
        <dbReference type="Proteomes" id="UP000503540"/>
    </source>
</evidence>
<name>A0A6G9YEI8_9NOCA</name>
<feature type="transmembrane region" description="Helical" evidence="7">
    <location>
        <begin position="443"/>
        <end position="462"/>
    </location>
</feature>
<dbReference type="CDD" id="cd10322">
    <property type="entry name" value="SLC5sbd"/>
    <property type="match status" value="1"/>
</dbReference>
<dbReference type="Gene3D" id="1.20.1730.10">
    <property type="entry name" value="Sodium/glucose cotransporter"/>
    <property type="match status" value="1"/>
</dbReference>
<feature type="transmembrane region" description="Helical" evidence="7">
    <location>
        <begin position="273"/>
        <end position="296"/>
    </location>
</feature>
<dbReference type="AlphaFoldDB" id="A0A6G9YEI8"/>
<feature type="transmembrane region" description="Helical" evidence="7">
    <location>
        <begin position="359"/>
        <end position="379"/>
    </location>
</feature>
<reference evidence="8 9" key="1">
    <citation type="journal article" date="2019" name="ACS Chem. Biol.">
        <title>Identification and Mobilization of a Cryptic Antibiotic Biosynthesis Gene Locus from a Human-Pathogenic Nocardia Isolate.</title>
        <authorList>
            <person name="Herisse M."/>
            <person name="Ishida K."/>
            <person name="Porter J.L."/>
            <person name="Howden B."/>
            <person name="Hertweck C."/>
            <person name="Stinear T.P."/>
            <person name="Pidot S.J."/>
        </authorList>
    </citation>
    <scope>NUCLEOTIDE SEQUENCE [LARGE SCALE GENOMIC DNA]</scope>
    <source>
        <strain evidence="8 9">AUSMDU00012717</strain>
    </source>
</reference>
<comment type="similarity">
    <text evidence="2">Belongs to the sodium:solute symporter (SSF) (TC 2.A.21) family.</text>
</comment>
<dbReference type="InterPro" id="IPR050277">
    <property type="entry name" value="Sodium:Solute_Symporter"/>
</dbReference>
<accession>A0A6G9YEI8</accession>
<dbReference type="PROSITE" id="PS50283">
    <property type="entry name" value="NA_SOLUT_SYMP_3"/>
    <property type="match status" value="1"/>
</dbReference>
<feature type="transmembrane region" description="Helical" evidence="7">
    <location>
        <begin position="118"/>
        <end position="137"/>
    </location>
</feature>
<evidence type="ECO:0000256" key="2">
    <source>
        <dbReference type="ARBA" id="ARBA00006434"/>
    </source>
</evidence>
<keyword evidence="4 7" id="KW-0812">Transmembrane</keyword>
<evidence type="ECO:0000256" key="7">
    <source>
        <dbReference type="SAM" id="Phobius"/>
    </source>
</evidence>
<keyword evidence="3" id="KW-0813">Transport</keyword>
<evidence type="ECO:0000256" key="5">
    <source>
        <dbReference type="ARBA" id="ARBA00022989"/>
    </source>
</evidence>
<dbReference type="RefSeq" id="WP_167474333.1">
    <property type="nucleotide sequence ID" value="NZ_CP046172.1"/>
</dbReference>
<keyword evidence="5 7" id="KW-1133">Transmembrane helix</keyword>
<organism evidence="8 9">
    <name type="scientific">Nocardia arthritidis</name>
    <dbReference type="NCBI Taxonomy" id="228602"/>
    <lineage>
        <taxon>Bacteria</taxon>
        <taxon>Bacillati</taxon>
        <taxon>Actinomycetota</taxon>
        <taxon>Actinomycetes</taxon>
        <taxon>Mycobacteriales</taxon>
        <taxon>Nocardiaceae</taxon>
        <taxon>Nocardia</taxon>
    </lineage>
</organism>
<evidence type="ECO:0000313" key="8">
    <source>
        <dbReference type="EMBL" id="QIS11540.1"/>
    </source>
</evidence>
<evidence type="ECO:0000256" key="3">
    <source>
        <dbReference type="ARBA" id="ARBA00022448"/>
    </source>
</evidence>
<gene>
    <name evidence="8" type="ORF">F5544_18330</name>
</gene>
<feature type="transmembrane region" description="Helical" evidence="7">
    <location>
        <begin position="6"/>
        <end position="22"/>
    </location>
</feature>
<feature type="transmembrane region" description="Helical" evidence="7">
    <location>
        <begin position="188"/>
        <end position="213"/>
    </location>
</feature>
<evidence type="ECO:0000256" key="4">
    <source>
        <dbReference type="ARBA" id="ARBA00022692"/>
    </source>
</evidence>
<dbReference type="InterPro" id="IPR038377">
    <property type="entry name" value="Na/Glc_symporter_sf"/>
</dbReference>
<dbReference type="Proteomes" id="UP000503540">
    <property type="component" value="Chromosome"/>
</dbReference>
<dbReference type="KEGG" id="nah:F5544_18330"/>
<dbReference type="GO" id="GO:0005886">
    <property type="term" value="C:plasma membrane"/>
    <property type="evidence" value="ECO:0007669"/>
    <property type="project" value="TreeGrafter"/>
</dbReference>
<sequence length="479" mass="51014">MSVVLVVALLGMVVIAAVGLLGRRKPTLDLAEWSLGGRRFGAVTIWFLQAGEVFTTFTFLGMAGLAFSGGVAATYAIPYVPIACVVWYFIGPRIWRLGRRDGYITQADFYEKRYGSKALGTLVALFAVVFMLPYLQLQIAGMGLIIKLVTHDTGSGIWGEVIGTVLTAAFVLWAGIRGTANTSYLKDALMLIAVVVLAVAIPLHFTGGLGHAFHEVSRLHPDLLTVHRGTNDRVWWTTSMIASTIGVALFTFPHTWPAVLSADSVKSLRRNWILLPLYQITLILPIMIGFVAILALPKGSSANGALLTLTSLALPGWLVGLIAVAGAAAAMVPASAMILGMSSNMARNVIRTSNPRVQFFTNHGAVVVILALALVLDLVRPNALANLLLLTYSGLVQFAPGLVAGLRERPRLSAPAIIAGIVAGEAFVIWVTLWKIGLANVNAGIPALGINILVAALVEISVRRARHPVPERAQSSPVA</sequence>
<dbReference type="InterPro" id="IPR001734">
    <property type="entry name" value="Na/solute_symporter"/>
</dbReference>
<feature type="transmembrane region" description="Helical" evidence="7">
    <location>
        <begin position="416"/>
        <end position="437"/>
    </location>
</feature>